<dbReference type="InterPro" id="IPR022755">
    <property type="entry name" value="Znf_C2H2_jaz"/>
</dbReference>
<evidence type="ECO:0000256" key="3">
    <source>
        <dbReference type="ARBA" id="ARBA00022833"/>
    </source>
</evidence>
<dbReference type="GO" id="GO:0005634">
    <property type="term" value="C:nucleus"/>
    <property type="evidence" value="ECO:0007669"/>
    <property type="project" value="TreeGrafter"/>
</dbReference>
<dbReference type="SUPFAM" id="SSF57667">
    <property type="entry name" value="beta-beta-alpha zinc fingers"/>
    <property type="match status" value="2"/>
</dbReference>
<dbReference type="Gene3D" id="3.30.160.60">
    <property type="entry name" value="Classic Zinc Finger"/>
    <property type="match status" value="2"/>
</dbReference>
<reference evidence="6" key="1">
    <citation type="submission" date="2025-08" db="UniProtKB">
        <authorList>
            <consortium name="Ensembl"/>
        </authorList>
    </citation>
    <scope>IDENTIFICATION</scope>
</reference>
<dbReference type="SMART" id="SM00355">
    <property type="entry name" value="ZnF_C2H2"/>
    <property type="match status" value="3"/>
</dbReference>
<dbReference type="InterPro" id="IPR013087">
    <property type="entry name" value="Znf_C2H2_type"/>
</dbReference>
<keyword evidence="3" id="KW-0862">Zinc</keyword>
<dbReference type="SMART" id="SM00451">
    <property type="entry name" value="ZnF_U1"/>
    <property type="match status" value="3"/>
</dbReference>
<dbReference type="GO" id="GO:0003676">
    <property type="term" value="F:nucleic acid binding"/>
    <property type="evidence" value="ECO:0007669"/>
    <property type="project" value="InterPro"/>
</dbReference>
<dbReference type="PANTHER" id="PTHR15491">
    <property type="match status" value="1"/>
</dbReference>
<reference evidence="6" key="2">
    <citation type="submission" date="2025-09" db="UniProtKB">
        <authorList>
            <consortium name="Ensembl"/>
        </authorList>
    </citation>
    <scope>IDENTIFICATION</scope>
</reference>
<dbReference type="GeneTree" id="ENSGT00440000039084"/>
<dbReference type="InterPro" id="IPR026811">
    <property type="entry name" value="CIZ1"/>
</dbReference>
<dbReference type="AlphaFoldDB" id="A0A8C5CAX5"/>
<proteinExistence type="predicted"/>
<feature type="region of interest" description="Disordered" evidence="4">
    <location>
        <begin position="350"/>
        <end position="375"/>
    </location>
</feature>
<feature type="compositionally biased region" description="Gly residues" evidence="4">
    <location>
        <begin position="250"/>
        <end position="263"/>
    </location>
</feature>
<evidence type="ECO:0000256" key="4">
    <source>
        <dbReference type="SAM" id="MobiDB-lite"/>
    </source>
</evidence>
<feature type="compositionally biased region" description="Basic and acidic residues" evidence="4">
    <location>
        <begin position="281"/>
        <end position="296"/>
    </location>
</feature>
<dbReference type="InterPro" id="IPR036236">
    <property type="entry name" value="Znf_C2H2_sf"/>
</dbReference>
<dbReference type="PANTHER" id="PTHR15491:SF12">
    <property type="entry name" value="CDKN1A INTERACTING ZINC FINGER PROTEIN 1B ISOFORM X1-RELATED"/>
    <property type="match status" value="1"/>
</dbReference>
<evidence type="ECO:0000313" key="7">
    <source>
        <dbReference type="Proteomes" id="UP000694546"/>
    </source>
</evidence>
<keyword evidence="2" id="KW-0863">Zinc-finger</keyword>
<dbReference type="Proteomes" id="UP000694546">
    <property type="component" value="Chromosome 6"/>
</dbReference>
<dbReference type="Pfam" id="PF23330">
    <property type="entry name" value="zf-C2H2_14"/>
    <property type="match status" value="1"/>
</dbReference>
<protein>
    <recommendedName>
        <fullName evidence="5">C2H2-type domain-containing protein</fullName>
    </recommendedName>
</protein>
<keyword evidence="7" id="KW-1185">Reference proteome</keyword>
<keyword evidence="1" id="KW-0479">Metal-binding</keyword>
<dbReference type="GO" id="GO:0008270">
    <property type="term" value="F:zinc ion binding"/>
    <property type="evidence" value="ECO:0007669"/>
    <property type="project" value="UniProtKB-KW"/>
</dbReference>
<evidence type="ECO:0000256" key="2">
    <source>
        <dbReference type="ARBA" id="ARBA00022771"/>
    </source>
</evidence>
<feature type="region of interest" description="Disordered" evidence="4">
    <location>
        <begin position="21"/>
        <end position="54"/>
    </location>
</feature>
<gene>
    <name evidence="6" type="primary">ciz1b</name>
</gene>
<dbReference type="InterPro" id="IPR003604">
    <property type="entry name" value="Matrin/U1-like-C_Znf_C2H2"/>
</dbReference>
<feature type="region of interest" description="Disordered" evidence="4">
    <location>
        <begin position="244"/>
        <end position="299"/>
    </location>
</feature>
<feature type="compositionally biased region" description="Polar residues" evidence="4">
    <location>
        <begin position="350"/>
        <end position="368"/>
    </location>
</feature>
<dbReference type="OMA" id="CRTRTHY"/>
<evidence type="ECO:0000256" key="1">
    <source>
        <dbReference type="ARBA" id="ARBA00022723"/>
    </source>
</evidence>
<dbReference type="Pfam" id="PF12171">
    <property type="entry name" value="zf-C2H2_jaz"/>
    <property type="match status" value="1"/>
</dbReference>
<organism evidence="6 7">
    <name type="scientific">Gadus morhua</name>
    <name type="common">Atlantic cod</name>
    <dbReference type="NCBI Taxonomy" id="8049"/>
    <lineage>
        <taxon>Eukaryota</taxon>
        <taxon>Metazoa</taxon>
        <taxon>Chordata</taxon>
        <taxon>Craniata</taxon>
        <taxon>Vertebrata</taxon>
        <taxon>Euteleostomi</taxon>
        <taxon>Actinopterygii</taxon>
        <taxon>Neopterygii</taxon>
        <taxon>Teleostei</taxon>
        <taxon>Neoteleostei</taxon>
        <taxon>Acanthomorphata</taxon>
        <taxon>Zeiogadaria</taxon>
        <taxon>Gadariae</taxon>
        <taxon>Gadiformes</taxon>
        <taxon>Gadoidei</taxon>
        <taxon>Gadidae</taxon>
        <taxon>Gadus</taxon>
    </lineage>
</organism>
<evidence type="ECO:0000259" key="5">
    <source>
        <dbReference type="PROSITE" id="PS00028"/>
    </source>
</evidence>
<dbReference type="InterPro" id="IPR056345">
    <property type="entry name" value="Znf-C2H2_CIZ1"/>
</dbReference>
<dbReference type="PROSITE" id="PS00028">
    <property type="entry name" value="ZINC_FINGER_C2H2_1"/>
    <property type="match status" value="1"/>
</dbReference>
<evidence type="ECO:0000313" key="6">
    <source>
        <dbReference type="Ensembl" id="ENSGMOP00000058975.1"/>
    </source>
</evidence>
<sequence>MKTLSGGLVGQHLQELEDVSVTHKPDSSGPSVSSTNAERLPQSCDHLGDGQTHATTDNALVSMGDAVSIPDQKEVVETPELQGLGSSLKVTIQRESDSRAFGETAGQPEGQQQGQHHCHLCSSSCPSLQAFQNHMMGTEHQKRLKVVTEIVKTAGSRGDQPIKPRWCDTCQKHFSGDVILHRRTNPHKMCKQSSRPYCLVCKRHFRTPRKFVEHMKSPEHKQKVLLEEAQDDELITVDAIGCFEGEEGSGGEGSGWEGSGGEGSGREEVVAGEGDGNTRGGGEETFKGEETEKQDYDPDTVYGSSFVVPVTGFLCRLCQKFFDNEATARHTHCRTHTHYLNLQIHQTFGNDGNLTQEHTSSPQTSTAPNEEHKYT</sequence>
<dbReference type="Ensembl" id="ENSGMOT00000028053.1">
    <property type="protein sequence ID" value="ENSGMOP00000058975.1"/>
    <property type="gene ID" value="ENSGMOG00000029409.1"/>
</dbReference>
<accession>A0A8C5CAX5</accession>
<name>A0A8C5CAX5_GADMO</name>
<feature type="compositionally biased region" description="Polar residues" evidence="4">
    <location>
        <begin position="28"/>
        <end position="37"/>
    </location>
</feature>
<feature type="domain" description="C2H2-type" evidence="5">
    <location>
        <begin position="198"/>
        <end position="220"/>
    </location>
</feature>